<dbReference type="InterPro" id="IPR036568">
    <property type="entry name" value="GGCT-like_sf"/>
</dbReference>
<dbReference type="EC" id="4.3.2.7" evidence="1"/>
<reference evidence="3 4" key="1">
    <citation type="submission" date="2019-09" db="EMBL/GenBank/DDBJ databases">
        <title>Parvibaculum sedimenti sp. nov., isolated from sediment.</title>
        <authorList>
            <person name="Wang Y."/>
        </authorList>
    </citation>
    <scope>NUCLEOTIDE SEQUENCE [LARGE SCALE GENOMIC DNA]</scope>
    <source>
        <strain evidence="3 4">HXT-9</strain>
    </source>
</reference>
<sequence>MQDLWVFGYGSLMWRPGFEFEERRPALLGGHHRGFCVYSHVHRGTPERPGLVFGLDTGGECRGVAFRVEAARAAETRRYLEAREQVTSVYVEAMKQVELVDDGTHVEALCYLVDPTHPQYAGELSFERQVALIAAGEGSSGKNPEYLESTVRHLEEAGIADAELTRLWQAVEERLRLSA</sequence>
<dbReference type="RefSeq" id="WP_152217219.1">
    <property type="nucleotide sequence ID" value="NZ_JBAQYD010000025.1"/>
</dbReference>
<name>A0A6N6VHI1_9HYPH</name>
<evidence type="ECO:0000313" key="3">
    <source>
        <dbReference type="EMBL" id="KAB7738767.1"/>
    </source>
</evidence>
<gene>
    <name evidence="3" type="ORF">F2P47_15100</name>
</gene>
<evidence type="ECO:0000313" key="4">
    <source>
        <dbReference type="Proteomes" id="UP000468901"/>
    </source>
</evidence>
<accession>A0A6N6VHI1</accession>
<dbReference type="Gene3D" id="3.10.490.10">
    <property type="entry name" value="Gamma-glutamyl cyclotransferase-like"/>
    <property type="match status" value="1"/>
</dbReference>
<dbReference type="InterPro" id="IPR006840">
    <property type="entry name" value="ChaC"/>
</dbReference>
<keyword evidence="2" id="KW-0456">Lyase</keyword>
<dbReference type="GO" id="GO:0005737">
    <property type="term" value="C:cytoplasm"/>
    <property type="evidence" value="ECO:0007669"/>
    <property type="project" value="TreeGrafter"/>
</dbReference>
<dbReference type="Pfam" id="PF04752">
    <property type="entry name" value="ChaC"/>
    <property type="match status" value="1"/>
</dbReference>
<dbReference type="GO" id="GO:0061928">
    <property type="term" value="F:glutathione specific gamma-glutamylcyclotransferase activity"/>
    <property type="evidence" value="ECO:0007669"/>
    <property type="project" value="UniProtKB-EC"/>
</dbReference>
<dbReference type="SUPFAM" id="SSF110857">
    <property type="entry name" value="Gamma-glutamyl cyclotransferase-like"/>
    <property type="match status" value="1"/>
</dbReference>
<dbReference type="PANTHER" id="PTHR12192">
    <property type="entry name" value="CATION TRANSPORT PROTEIN CHAC-RELATED"/>
    <property type="match status" value="1"/>
</dbReference>
<dbReference type="CDD" id="cd06661">
    <property type="entry name" value="GGCT_like"/>
    <property type="match status" value="1"/>
</dbReference>
<evidence type="ECO:0000256" key="2">
    <source>
        <dbReference type="ARBA" id="ARBA00023239"/>
    </source>
</evidence>
<keyword evidence="3" id="KW-0808">Transferase</keyword>
<dbReference type="AlphaFoldDB" id="A0A6N6VHI1"/>
<keyword evidence="4" id="KW-1185">Reference proteome</keyword>
<dbReference type="PANTHER" id="PTHR12192:SF2">
    <property type="entry name" value="GLUTATHIONE-SPECIFIC GAMMA-GLUTAMYLCYCLOTRANSFERASE 2"/>
    <property type="match status" value="1"/>
</dbReference>
<organism evidence="3 4">
    <name type="scientific">Parvibaculum sedimenti</name>
    <dbReference type="NCBI Taxonomy" id="2608632"/>
    <lineage>
        <taxon>Bacteria</taxon>
        <taxon>Pseudomonadati</taxon>
        <taxon>Pseudomonadota</taxon>
        <taxon>Alphaproteobacteria</taxon>
        <taxon>Hyphomicrobiales</taxon>
        <taxon>Parvibaculaceae</taxon>
        <taxon>Parvibaculum</taxon>
    </lineage>
</organism>
<evidence type="ECO:0000256" key="1">
    <source>
        <dbReference type="ARBA" id="ARBA00012344"/>
    </source>
</evidence>
<dbReference type="GO" id="GO:0006751">
    <property type="term" value="P:glutathione catabolic process"/>
    <property type="evidence" value="ECO:0007669"/>
    <property type="project" value="InterPro"/>
</dbReference>
<dbReference type="GO" id="GO:0016740">
    <property type="term" value="F:transferase activity"/>
    <property type="evidence" value="ECO:0007669"/>
    <property type="project" value="UniProtKB-KW"/>
</dbReference>
<proteinExistence type="predicted"/>
<dbReference type="Proteomes" id="UP000468901">
    <property type="component" value="Unassembled WGS sequence"/>
</dbReference>
<dbReference type="InterPro" id="IPR013024">
    <property type="entry name" value="GGCT-like"/>
</dbReference>
<dbReference type="EMBL" id="WESC01000016">
    <property type="protein sequence ID" value="KAB7738767.1"/>
    <property type="molecule type" value="Genomic_DNA"/>
</dbReference>
<comment type="caution">
    <text evidence="3">The sequence shown here is derived from an EMBL/GenBank/DDBJ whole genome shotgun (WGS) entry which is preliminary data.</text>
</comment>
<protein>
    <recommendedName>
        <fullName evidence="1">glutathione-specific gamma-glutamylcyclotransferase</fullName>
        <ecNumber evidence="1">4.3.2.7</ecNumber>
    </recommendedName>
</protein>